<comment type="similarity">
    <text evidence="1 5">Belongs to the cytochrome P450 family.</text>
</comment>
<dbReference type="KEGG" id="pif:PITG_13866"/>
<dbReference type="PANTHER" id="PTHR24296">
    <property type="entry name" value="CYTOCHROME P450"/>
    <property type="match status" value="1"/>
</dbReference>
<sequence>MGRMPQVWGPDAKEFKPERWIDASTGKLVGVPSFKYPLFNAGPRTCLGTKLVMMELKITAASVLSKYHLTVGPGQTITYRIGLSLAMKNGLKIKVETVLS</sequence>
<dbReference type="InterPro" id="IPR001128">
    <property type="entry name" value="Cyt_P450"/>
</dbReference>
<protein>
    <recommendedName>
        <fullName evidence="8">Cytochrome P450</fullName>
    </recommendedName>
</protein>
<gene>
    <name evidence="6" type="ORF">PITG_13866</name>
</gene>
<dbReference type="PROSITE" id="PS00086">
    <property type="entry name" value="CYTOCHROME_P450"/>
    <property type="match status" value="1"/>
</dbReference>
<keyword evidence="5" id="KW-0503">Monooxygenase</keyword>
<dbReference type="GO" id="GO:0016705">
    <property type="term" value="F:oxidoreductase activity, acting on paired donors, with incorporation or reduction of molecular oxygen"/>
    <property type="evidence" value="ECO:0007669"/>
    <property type="project" value="InterPro"/>
</dbReference>
<keyword evidence="4 5" id="KW-0408">Iron</keyword>
<dbReference type="EMBL" id="DS028147">
    <property type="protein sequence ID" value="EEY61903.1"/>
    <property type="molecule type" value="Genomic_DNA"/>
</dbReference>
<dbReference type="RefSeq" id="XP_002899543.1">
    <property type="nucleotide sequence ID" value="XM_002899497.1"/>
</dbReference>
<evidence type="ECO:0000256" key="1">
    <source>
        <dbReference type="ARBA" id="ARBA00010617"/>
    </source>
</evidence>
<dbReference type="GO" id="GO:0020037">
    <property type="term" value="F:heme binding"/>
    <property type="evidence" value="ECO:0007669"/>
    <property type="project" value="InterPro"/>
</dbReference>
<dbReference type="SUPFAM" id="SSF48264">
    <property type="entry name" value="Cytochrome P450"/>
    <property type="match status" value="1"/>
</dbReference>
<dbReference type="GeneID" id="9461492"/>
<dbReference type="STRING" id="403677.D0NMZ6"/>
<organism evidence="6 7">
    <name type="scientific">Phytophthora infestans (strain T30-4)</name>
    <name type="common">Potato late blight agent</name>
    <dbReference type="NCBI Taxonomy" id="403677"/>
    <lineage>
        <taxon>Eukaryota</taxon>
        <taxon>Sar</taxon>
        <taxon>Stramenopiles</taxon>
        <taxon>Oomycota</taxon>
        <taxon>Peronosporomycetes</taxon>
        <taxon>Peronosporales</taxon>
        <taxon>Peronosporaceae</taxon>
        <taxon>Phytophthora</taxon>
    </lineage>
</organism>
<keyword evidence="3 5" id="KW-0560">Oxidoreductase</keyword>
<proteinExistence type="inferred from homology"/>
<evidence type="ECO:0000256" key="2">
    <source>
        <dbReference type="ARBA" id="ARBA00022723"/>
    </source>
</evidence>
<dbReference type="InterPro" id="IPR036396">
    <property type="entry name" value="Cyt_P450_sf"/>
</dbReference>
<dbReference type="Proteomes" id="UP000006643">
    <property type="component" value="Unassembled WGS sequence"/>
</dbReference>
<keyword evidence="7" id="KW-1185">Reference proteome</keyword>
<accession>D0NMZ6</accession>
<dbReference type="InParanoid" id="D0NMZ6"/>
<dbReference type="OMA" id="ARMEHIW"/>
<evidence type="ECO:0000256" key="3">
    <source>
        <dbReference type="ARBA" id="ARBA00023002"/>
    </source>
</evidence>
<dbReference type="GO" id="GO:0005506">
    <property type="term" value="F:iron ion binding"/>
    <property type="evidence" value="ECO:0007669"/>
    <property type="project" value="InterPro"/>
</dbReference>
<dbReference type="VEuPathDB" id="FungiDB:PITG_13866"/>
<evidence type="ECO:0000313" key="7">
    <source>
        <dbReference type="Proteomes" id="UP000006643"/>
    </source>
</evidence>
<dbReference type="Pfam" id="PF00067">
    <property type="entry name" value="p450"/>
    <property type="match status" value="1"/>
</dbReference>
<dbReference type="HOGENOM" id="CLU_001570_27_9_1"/>
<keyword evidence="2 5" id="KW-0479">Metal-binding</keyword>
<evidence type="ECO:0000256" key="5">
    <source>
        <dbReference type="RuleBase" id="RU000461"/>
    </source>
</evidence>
<evidence type="ECO:0000256" key="4">
    <source>
        <dbReference type="ARBA" id="ARBA00023004"/>
    </source>
</evidence>
<dbReference type="AlphaFoldDB" id="D0NMZ6"/>
<evidence type="ECO:0000313" key="6">
    <source>
        <dbReference type="EMBL" id="EEY61903.1"/>
    </source>
</evidence>
<keyword evidence="5" id="KW-0349">Heme</keyword>
<reference evidence="7" key="1">
    <citation type="journal article" date="2009" name="Nature">
        <title>Genome sequence and analysis of the Irish potato famine pathogen Phytophthora infestans.</title>
        <authorList>
            <consortium name="The Broad Institute Genome Sequencing Platform"/>
            <person name="Haas B.J."/>
            <person name="Kamoun S."/>
            <person name="Zody M.C."/>
            <person name="Jiang R.H."/>
            <person name="Handsaker R.E."/>
            <person name="Cano L.M."/>
            <person name="Grabherr M."/>
            <person name="Kodira C.D."/>
            <person name="Raffaele S."/>
            <person name="Torto-Alalibo T."/>
            <person name="Bozkurt T.O."/>
            <person name="Ah-Fong A.M."/>
            <person name="Alvarado L."/>
            <person name="Anderson V.L."/>
            <person name="Armstrong M.R."/>
            <person name="Avrova A."/>
            <person name="Baxter L."/>
            <person name="Beynon J."/>
            <person name="Boevink P.C."/>
            <person name="Bollmann S.R."/>
            <person name="Bos J.I."/>
            <person name="Bulone V."/>
            <person name="Cai G."/>
            <person name="Cakir C."/>
            <person name="Carrington J.C."/>
            <person name="Chawner M."/>
            <person name="Conti L."/>
            <person name="Costanzo S."/>
            <person name="Ewan R."/>
            <person name="Fahlgren N."/>
            <person name="Fischbach M.A."/>
            <person name="Fugelstad J."/>
            <person name="Gilroy E.M."/>
            <person name="Gnerre S."/>
            <person name="Green P.J."/>
            <person name="Grenville-Briggs L.J."/>
            <person name="Griffith J."/>
            <person name="Grunwald N.J."/>
            <person name="Horn K."/>
            <person name="Horner N.R."/>
            <person name="Hu C.H."/>
            <person name="Huitema E."/>
            <person name="Jeong D.H."/>
            <person name="Jones A.M."/>
            <person name="Jones J.D."/>
            <person name="Jones R.W."/>
            <person name="Karlsson E.K."/>
            <person name="Kunjeti S.G."/>
            <person name="Lamour K."/>
            <person name="Liu Z."/>
            <person name="Ma L."/>
            <person name="Maclean D."/>
            <person name="Chibucos M.C."/>
            <person name="McDonald H."/>
            <person name="McWalters J."/>
            <person name="Meijer H.J."/>
            <person name="Morgan W."/>
            <person name="Morris P.F."/>
            <person name="Munro C.A."/>
            <person name="O'Neill K."/>
            <person name="Ospina-Giraldo M."/>
            <person name="Pinzon A."/>
            <person name="Pritchard L."/>
            <person name="Ramsahoye B."/>
            <person name="Ren Q."/>
            <person name="Restrepo S."/>
            <person name="Roy S."/>
            <person name="Sadanandom A."/>
            <person name="Savidor A."/>
            <person name="Schornack S."/>
            <person name="Schwartz D.C."/>
            <person name="Schumann U.D."/>
            <person name="Schwessinger B."/>
            <person name="Seyer L."/>
            <person name="Sharpe T."/>
            <person name="Silvar C."/>
            <person name="Song J."/>
            <person name="Studholme D.J."/>
            <person name="Sykes S."/>
            <person name="Thines M."/>
            <person name="van de Vondervoort P.J."/>
            <person name="Phuntumart V."/>
            <person name="Wawra S."/>
            <person name="Weide R."/>
            <person name="Win J."/>
            <person name="Young C."/>
            <person name="Zhou S."/>
            <person name="Fry W."/>
            <person name="Meyers B.C."/>
            <person name="van West P."/>
            <person name="Ristaino J."/>
            <person name="Govers F."/>
            <person name="Birch P.R."/>
            <person name="Whisson S.C."/>
            <person name="Judelson H.S."/>
            <person name="Nusbaum C."/>
        </authorList>
    </citation>
    <scope>NUCLEOTIDE SEQUENCE [LARGE SCALE GENOMIC DNA]</scope>
    <source>
        <strain evidence="7">T30-4</strain>
    </source>
</reference>
<dbReference type="Gene3D" id="1.10.630.10">
    <property type="entry name" value="Cytochrome P450"/>
    <property type="match status" value="1"/>
</dbReference>
<dbReference type="OrthoDB" id="6480556at2759"/>
<dbReference type="GO" id="GO:0004497">
    <property type="term" value="F:monooxygenase activity"/>
    <property type="evidence" value="ECO:0007669"/>
    <property type="project" value="UniProtKB-KW"/>
</dbReference>
<name>D0NMZ6_PHYIT</name>
<evidence type="ECO:0008006" key="8">
    <source>
        <dbReference type="Google" id="ProtNLM"/>
    </source>
</evidence>
<dbReference type="GO" id="GO:0006629">
    <property type="term" value="P:lipid metabolic process"/>
    <property type="evidence" value="ECO:0007669"/>
    <property type="project" value="UniProtKB-ARBA"/>
</dbReference>
<dbReference type="InterPro" id="IPR017972">
    <property type="entry name" value="Cyt_P450_CS"/>
</dbReference>
<dbReference type="eggNOG" id="KOG0157">
    <property type="taxonomic scope" value="Eukaryota"/>
</dbReference>